<keyword evidence="2" id="KW-1185">Reference proteome</keyword>
<evidence type="ECO:0000313" key="2">
    <source>
        <dbReference type="Proteomes" id="UP000237105"/>
    </source>
</evidence>
<feature type="non-terminal residue" evidence="1">
    <location>
        <position position="107"/>
    </location>
</feature>
<proteinExistence type="predicted"/>
<dbReference type="AlphaFoldDB" id="A0A2P5DY06"/>
<evidence type="ECO:0000313" key="1">
    <source>
        <dbReference type="EMBL" id="PON78174.1"/>
    </source>
</evidence>
<accession>A0A2P5DY06</accession>
<protein>
    <submittedName>
        <fullName evidence="1">Uncharacterized protein</fullName>
    </submittedName>
</protein>
<dbReference type="EMBL" id="JXTB01000010">
    <property type="protein sequence ID" value="PON78174.1"/>
    <property type="molecule type" value="Genomic_DNA"/>
</dbReference>
<reference evidence="2" key="1">
    <citation type="submission" date="2016-06" db="EMBL/GenBank/DDBJ databases">
        <title>Parallel loss of symbiosis genes in relatives of nitrogen-fixing non-legume Parasponia.</title>
        <authorList>
            <person name="Van Velzen R."/>
            <person name="Holmer R."/>
            <person name="Bu F."/>
            <person name="Rutten L."/>
            <person name="Van Zeijl A."/>
            <person name="Liu W."/>
            <person name="Santuari L."/>
            <person name="Cao Q."/>
            <person name="Sharma T."/>
            <person name="Shen D."/>
            <person name="Roswanjaya Y."/>
            <person name="Wardhani T."/>
            <person name="Kalhor M.S."/>
            <person name="Jansen J."/>
            <person name="Van den Hoogen J."/>
            <person name="Gungor B."/>
            <person name="Hartog M."/>
            <person name="Hontelez J."/>
            <person name="Verver J."/>
            <person name="Yang W.-C."/>
            <person name="Schijlen E."/>
            <person name="Repin R."/>
            <person name="Schilthuizen M."/>
            <person name="Schranz E."/>
            <person name="Heidstra R."/>
            <person name="Miyata K."/>
            <person name="Fedorova E."/>
            <person name="Kohlen W."/>
            <person name="Bisseling T."/>
            <person name="Smit S."/>
            <person name="Geurts R."/>
        </authorList>
    </citation>
    <scope>NUCLEOTIDE SEQUENCE [LARGE SCALE GENOMIC DNA]</scope>
    <source>
        <strain evidence="2">cv. WU1-14</strain>
    </source>
</reference>
<dbReference type="Proteomes" id="UP000237105">
    <property type="component" value="Unassembled WGS sequence"/>
</dbReference>
<name>A0A2P5DY06_PARAD</name>
<comment type="caution">
    <text evidence="1">The sequence shown here is derived from an EMBL/GenBank/DDBJ whole genome shotgun (WGS) entry which is preliminary data.</text>
</comment>
<organism evidence="1 2">
    <name type="scientific">Parasponia andersonii</name>
    <name type="common">Sponia andersonii</name>
    <dbReference type="NCBI Taxonomy" id="3476"/>
    <lineage>
        <taxon>Eukaryota</taxon>
        <taxon>Viridiplantae</taxon>
        <taxon>Streptophyta</taxon>
        <taxon>Embryophyta</taxon>
        <taxon>Tracheophyta</taxon>
        <taxon>Spermatophyta</taxon>
        <taxon>Magnoliopsida</taxon>
        <taxon>eudicotyledons</taxon>
        <taxon>Gunneridae</taxon>
        <taxon>Pentapetalae</taxon>
        <taxon>rosids</taxon>
        <taxon>fabids</taxon>
        <taxon>Rosales</taxon>
        <taxon>Cannabaceae</taxon>
        <taxon>Parasponia</taxon>
    </lineage>
</organism>
<sequence>MRCVCVHVQTSLVSTSSRVNMIGTCRPNLHMKVNMKNELRELCLRADLTCARESACGYDLCVCIRMRTRLACMNPHAKVTPTHVCMLARLVRSLSHADLDIPCSDAF</sequence>
<gene>
    <name evidence="1" type="ORF">PanWU01x14_021560</name>
</gene>